<dbReference type="OrthoDB" id="2157530at2759"/>
<keyword evidence="3" id="KW-1185">Reference proteome</keyword>
<accession>A0A8H4NFK8</accession>
<proteinExistence type="predicted"/>
<evidence type="ECO:0000259" key="1">
    <source>
        <dbReference type="Pfam" id="PF06985"/>
    </source>
</evidence>
<dbReference type="Pfam" id="PF26639">
    <property type="entry name" value="Het-6_barrel"/>
    <property type="match status" value="1"/>
</dbReference>
<gene>
    <name evidence="2" type="ORF">FACUT_6846</name>
</gene>
<dbReference type="PANTHER" id="PTHR24148:SF64">
    <property type="entry name" value="HETEROKARYON INCOMPATIBILITY DOMAIN-CONTAINING PROTEIN"/>
    <property type="match status" value="1"/>
</dbReference>
<dbReference type="InterPro" id="IPR052895">
    <property type="entry name" value="HetReg/Transcr_Mod"/>
</dbReference>
<dbReference type="AlphaFoldDB" id="A0A8H4NFK8"/>
<evidence type="ECO:0000313" key="2">
    <source>
        <dbReference type="EMBL" id="KAF4435854.1"/>
    </source>
</evidence>
<protein>
    <submittedName>
        <fullName evidence="2">HET-domain-containing</fullName>
    </submittedName>
</protein>
<name>A0A8H4NFK8_9HYPO</name>
<organism evidence="2 3">
    <name type="scientific">Fusarium acutatum</name>
    <dbReference type="NCBI Taxonomy" id="78861"/>
    <lineage>
        <taxon>Eukaryota</taxon>
        <taxon>Fungi</taxon>
        <taxon>Dikarya</taxon>
        <taxon>Ascomycota</taxon>
        <taxon>Pezizomycotina</taxon>
        <taxon>Sordariomycetes</taxon>
        <taxon>Hypocreomycetidae</taxon>
        <taxon>Hypocreales</taxon>
        <taxon>Nectriaceae</taxon>
        <taxon>Fusarium</taxon>
        <taxon>Fusarium fujikuroi species complex</taxon>
    </lineage>
</organism>
<dbReference type="InterPro" id="IPR010730">
    <property type="entry name" value="HET"/>
</dbReference>
<dbReference type="Proteomes" id="UP000536711">
    <property type="component" value="Unassembled WGS sequence"/>
</dbReference>
<reference evidence="2 3" key="1">
    <citation type="submission" date="2020-01" db="EMBL/GenBank/DDBJ databases">
        <title>Identification and distribution of gene clusters putatively required for synthesis of sphingolipid metabolism inhibitors in phylogenetically diverse species of the filamentous fungus Fusarium.</title>
        <authorList>
            <person name="Kim H.-S."/>
            <person name="Busman M."/>
            <person name="Brown D.W."/>
            <person name="Divon H."/>
            <person name="Uhlig S."/>
            <person name="Proctor R.H."/>
        </authorList>
    </citation>
    <scope>NUCLEOTIDE SEQUENCE [LARGE SCALE GENOMIC DNA]</scope>
    <source>
        <strain evidence="2 3">NRRL 13308</strain>
    </source>
</reference>
<feature type="domain" description="Heterokaryon incompatibility" evidence="1">
    <location>
        <begin position="12"/>
        <end position="160"/>
    </location>
</feature>
<comment type="caution">
    <text evidence="2">The sequence shown here is derived from an EMBL/GenBank/DDBJ whole genome shotgun (WGS) entry which is preliminary data.</text>
</comment>
<dbReference type="EMBL" id="JAADJF010000164">
    <property type="protein sequence ID" value="KAF4435854.1"/>
    <property type="molecule type" value="Genomic_DNA"/>
</dbReference>
<evidence type="ECO:0000313" key="3">
    <source>
        <dbReference type="Proteomes" id="UP000536711"/>
    </source>
</evidence>
<dbReference type="Pfam" id="PF06985">
    <property type="entry name" value="HET"/>
    <property type="match status" value="1"/>
</dbReference>
<sequence>MKTYPLGMVPPYQALSYTWDSLERSDSIIINGVNWKISQSLWEALRHILSKARATVTGPWTGRMWVDGLCINQRDEDEKSSQVARMRDVYSTAARTIVWIGLQDESVAMAFDTLERFAADDGTVNGARARKELDQPERRRDAIGRLIQRQWFSRTWVIQEVVVAAIATVQCGQCIIEWQTLQHGLERATGSGFYPFGPQVANVTNIGNWRRDFLEMPPSAVRDEALDLRILTMDPSNKGATNPRDKIYALRGIASEAYARGISVNYRDPVEKVYVDCAKHLLRMRKDLRVLSLIRRHHRRATKSLSLPSWVPDWSQAMDGGGVLQRYYRFLPERMFRACSTSKSHVTISANNKAIRLAGTRLGTVIEVHSIQALILGDDCSTQDIQMSRARLIVMARTLGLPQVYQTTGEPSWLALFRTITADRTAFSSRIDAHYRMRNFSSVSSAELSQKSIDDAWNEISASLPAIFKDKVLFTTDEHLLGFTESGCRVGEDVCVFLGGEVPFMIQKMPEGHYHLHGEAYLHGMMDGEALARHELGELDLDYFEIQ</sequence>
<dbReference type="PANTHER" id="PTHR24148">
    <property type="entry name" value="ANKYRIN REPEAT DOMAIN-CONTAINING PROTEIN 39 HOMOLOG-RELATED"/>
    <property type="match status" value="1"/>
</dbReference>